<feature type="repeat" description="WD" evidence="5">
    <location>
        <begin position="620"/>
        <end position="652"/>
    </location>
</feature>
<feature type="domain" description="U3 small nucleolar RNA-associated protein 13 C-terminal" evidence="6">
    <location>
        <begin position="673"/>
        <end position="807"/>
    </location>
</feature>
<feature type="repeat" description="WD" evidence="5">
    <location>
        <begin position="438"/>
        <end position="480"/>
    </location>
</feature>
<dbReference type="OMA" id="PYVQRHF"/>
<dbReference type="InterPro" id="IPR036322">
    <property type="entry name" value="WD40_repeat_dom_sf"/>
</dbReference>
<dbReference type="eggNOG" id="KOG0319">
    <property type="taxonomic scope" value="Eukaryota"/>
</dbReference>
<keyword evidence="2 5" id="KW-0853">WD repeat</keyword>
<dbReference type="InterPro" id="IPR015943">
    <property type="entry name" value="WD40/YVTN_repeat-like_dom_sf"/>
</dbReference>
<dbReference type="GO" id="GO:0032040">
    <property type="term" value="C:small-subunit processome"/>
    <property type="evidence" value="ECO:0007669"/>
    <property type="project" value="InterPro"/>
</dbReference>
<dbReference type="GO" id="GO:0000480">
    <property type="term" value="P:endonucleolytic cleavage in 5'-ETS of tricistronic rRNA transcript (SSU-rRNA, 5.8S rRNA, LSU-rRNA)"/>
    <property type="evidence" value="ECO:0007669"/>
    <property type="project" value="TreeGrafter"/>
</dbReference>
<dbReference type="SUPFAM" id="SSF50978">
    <property type="entry name" value="WD40 repeat-like"/>
    <property type="match status" value="2"/>
</dbReference>
<evidence type="ECO:0000313" key="7">
    <source>
        <dbReference type="EnsemblMetazoa" id="tetur08g04410.1"/>
    </source>
</evidence>
<dbReference type="AlphaFoldDB" id="T1KBK5"/>
<protein>
    <recommendedName>
        <fullName evidence="6">U3 small nucleolar RNA-associated protein 13 C-terminal domain-containing protein</fullName>
    </recommendedName>
</protein>
<reference evidence="7" key="2">
    <citation type="submission" date="2015-06" db="UniProtKB">
        <authorList>
            <consortium name="EnsemblMetazoa"/>
        </authorList>
    </citation>
    <scope>IDENTIFICATION</scope>
</reference>
<evidence type="ECO:0000256" key="5">
    <source>
        <dbReference type="PROSITE-ProRule" id="PRU00221"/>
    </source>
</evidence>
<dbReference type="EnsemblMetazoa" id="tetur08g04410.1">
    <property type="protein sequence ID" value="tetur08g04410.1"/>
    <property type="gene ID" value="tetur08g04410"/>
</dbReference>
<comment type="subcellular location">
    <subcellularLocation>
        <location evidence="1">Nucleus</location>
        <location evidence="1">Nucleolus</location>
    </subcellularLocation>
</comment>
<dbReference type="PANTHER" id="PTHR19854">
    <property type="entry name" value="TRANSDUCIN BETA-LIKE 3"/>
    <property type="match status" value="1"/>
</dbReference>
<evidence type="ECO:0000259" key="6">
    <source>
        <dbReference type="Pfam" id="PF08625"/>
    </source>
</evidence>
<organism evidence="7 8">
    <name type="scientific">Tetranychus urticae</name>
    <name type="common">Two-spotted spider mite</name>
    <dbReference type="NCBI Taxonomy" id="32264"/>
    <lineage>
        <taxon>Eukaryota</taxon>
        <taxon>Metazoa</taxon>
        <taxon>Ecdysozoa</taxon>
        <taxon>Arthropoda</taxon>
        <taxon>Chelicerata</taxon>
        <taxon>Arachnida</taxon>
        <taxon>Acari</taxon>
        <taxon>Acariformes</taxon>
        <taxon>Trombidiformes</taxon>
        <taxon>Prostigmata</taxon>
        <taxon>Eleutherengona</taxon>
        <taxon>Raphignathae</taxon>
        <taxon>Tetranychoidea</taxon>
        <taxon>Tetranychidae</taxon>
        <taxon>Tetranychus</taxon>
    </lineage>
</organism>
<dbReference type="Pfam" id="PF00400">
    <property type="entry name" value="WD40"/>
    <property type="match status" value="8"/>
</dbReference>
<dbReference type="PRINTS" id="PR00320">
    <property type="entry name" value="GPROTEINBRPT"/>
</dbReference>
<dbReference type="InterPro" id="IPR001680">
    <property type="entry name" value="WD40_rpt"/>
</dbReference>
<evidence type="ECO:0000256" key="2">
    <source>
        <dbReference type="ARBA" id="ARBA00022574"/>
    </source>
</evidence>
<dbReference type="PROSITE" id="PS00678">
    <property type="entry name" value="WD_REPEATS_1"/>
    <property type="match status" value="1"/>
</dbReference>
<sequence>MKFELKESFKVQSRIHPSFTNGFLKVDESGTNLLSSSGNAIKIESINDGSEVATIKEKVDSDIEDEVIDFVTGYHDGVDKVYAAYRSGLLKEWSWNSEGATLRRTWRGLHTGPMSTLAISDGGKGNLLATGSSDTIVKVWDVIKQYCTHHLKGCRGVISCIQFYTKADKTELIAASGDLNYSVNVWKLADSQLISNFVGHCSRVIGLQFYSHDEKNLILSASRDMLAIVWSIDDGTSLRKIPLFEAVESMILLPDNAIFGFIGDQKPKGKVFLTGGPKGIIKAWDTSSGACLFTQSNSILANDNQNENQTPEMIIQCLLHPDLNKLLVVSYERNILFYDLQSFELVRQAIGNIDQVSDIKFIGPAEKHIVVATNSPNMTIFHIETMESSIIKGHSGIVLSLQVYPTNKTLFASSSKDNDIRLWSFNPNTMSAQCLYIASGHSLSVITLAVPFKSTNWLFSASEDTTMKVWKIPTKIKVEPDSKEIHLSTLETVKAHDKDINGLAIAPNDKFIASCSQDRTAKLWSFDKNLSLAGTLKGHRRGIWSIAFSPVDVIVATASADTTIKLWSLNDFSCLKTLQSHESSVLNFVFVNRGMQIISSSSDGNVKLWTVKTGECSTTLDAHAAKIWALTASEDEKLLVTGGEDSQIIVWKDDTVEKKEEEAKKEELFMANEQKLMNLIQQQKWTKALKLAIKLEQPFRALNIVKEILFTTNQDQLQVLESSLKGLREDQLVSLLKYAINWNTNSKNSEAAQYIFRVTLNFLGLEGILNLPESKEIVEGFLSYTSRHMNRINKLSEQISVINFLYSNIKLDN</sequence>
<dbReference type="GO" id="GO:0030686">
    <property type="term" value="C:90S preribosome"/>
    <property type="evidence" value="ECO:0007669"/>
    <property type="project" value="TreeGrafter"/>
</dbReference>
<dbReference type="PROSITE" id="PS50082">
    <property type="entry name" value="WD_REPEATS_2"/>
    <property type="match status" value="8"/>
</dbReference>
<keyword evidence="4" id="KW-0539">Nucleus</keyword>
<dbReference type="PROSITE" id="PS50294">
    <property type="entry name" value="WD_REPEATS_REGION"/>
    <property type="match status" value="6"/>
</dbReference>
<dbReference type="STRING" id="32264.T1KBK5"/>
<dbReference type="KEGG" id="tut:107362240"/>
<dbReference type="InterPro" id="IPR020472">
    <property type="entry name" value="WD40_PAC1"/>
</dbReference>
<name>T1KBK5_TETUR</name>
<feature type="repeat" description="WD" evidence="5">
    <location>
        <begin position="107"/>
        <end position="142"/>
    </location>
</feature>
<feature type="repeat" description="WD" evidence="5">
    <location>
        <begin position="578"/>
        <end position="619"/>
    </location>
</feature>
<evidence type="ECO:0000313" key="8">
    <source>
        <dbReference type="Proteomes" id="UP000015104"/>
    </source>
</evidence>
<dbReference type="Pfam" id="PF08625">
    <property type="entry name" value="Utp13"/>
    <property type="match status" value="1"/>
</dbReference>
<evidence type="ECO:0000256" key="1">
    <source>
        <dbReference type="ARBA" id="ARBA00004604"/>
    </source>
</evidence>
<dbReference type="PANTHER" id="PTHR19854:SF15">
    <property type="entry name" value="TRANSDUCIN BETA-LIKE PROTEIN 3"/>
    <property type="match status" value="1"/>
</dbReference>
<reference evidence="8" key="1">
    <citation type="submission" date="2011-08" db="EMBL/GenBank/DDBJ databases">
        <authorList>
            <person name="Rombauts S."/>
        </authorList>
    </citation>
    <scope>NUCLEOTIDE SEQUENCE</scope>
    <source>
        <strain evidence="8">London</strain>
    </source>
</reference>
<dbReference type="GO" id="GO:0000472">
    <property type="term" value="P:endonucleolytic cleavage to generate mature 5'-end of SSU-rRNA from (SSU-rRNA, 5.8S rRNA, LSU-rRNA)"/>
    <property type="evidence" value="ECO:0007669"/>
    <property type="project" value="TreeGrafter"/>
</dbReference>
<dbReference type="OrthoDB" id="5414888at2759"/>
<evidence type="ECO:0000256" key="4">
    <source>
        <dbReference type="ARBA" id="ARBA00023242"/>
    </source>
</evidence>
<accession>T1KBK5</accession>
<dbReference type="HOGENOM" id="CLU_009276_0_0_1"/>
<dbReference type="SMART" id="SM00320">
    <property type="entry name" value="WD40"/>
    <property type="match status" value="12"/>
</dbReference>
<dbReference type="CDD" id="cd00200">
    <property type="entry name" value="WD40"/>
    <property type="match status" value="1"/>
</dbReference>
<dbReference type="Proteomes" id="UP000015104">
    <property type="component" value="Unassembled WGS sequence"/>
</dbReference>
<feature type="repeat" description="WD" evidence="5">
    <location>
        <begin position="197"/>
        <end position="240"/>
    </location>
</feature>
<feature type="repeat" description="WD" evidence="5">
    <location>
        <begin position="493"/>
        <end position="534"/>
    </location>
</feature>
<dbReference type="InterPro" id="IPR019775">
    <property type="entry name" value="WD40_repeat_CS"/>
</dbReference>
<dbReference type="Gene3D" id="2.130.10.10">
    <property type="entry name" value="YVTN repeat-like/Quinoprotein amine dehydrogenase"/>
    <property type="match status" value="3"/>
</dbReference>
<dbReference type="EMBL" id="CAEY01001951">
    <property type="status" value="NOT_ANNOTATED_CDS"/>
    <property type="molecule type" value="Genomic_DNA"/>
</dbReference>
<gene>
    <name evidence="7" type="primary">107362240</name>
</gene>
<evidence type="ECO:0000256" key="3">
    <source>
        <dbReference type="ARBA" id="ARBA00022737"/>
    </source>
</evidence>
<proteinExistence type="predicted"/>
<feature type="repeat" description="WD" evidence="5">
    <location>
        <begin position="536"/>
        <end position="577"/>
    </location>
</feature>
<dbReference type="InterPro" id="IPR013934">
    <property type="entry name" value="Utp13_C"/>
</dbReference>
<feature type="repeat" description="WD" evidence="5">
    <location>
        <begin position="391"/>
        <end position="433"/>
    </location>
</feature>
<keyword evidence="8" id="KW-1185">Reference proteome</keyword>
<keyword evidence="3" id="KW-0677">Repeat</keyword>
<dbReference type="GO" id="GO:0034511">
    <property type="term" value="F:U3 snoRNA binding"/>
    <property type="evidence" value="ECO:0007669"/>
    <property type="project" value="TreeGrafter"/>
</dbReference>